<name>A0A409VCN8_MYTGA</name>
<keyword evidence="2" id="KW-0812">Transmembrane</keyword>
<dbReference type="Proteomes" id="UP000266721">
    <property type="component" value="Unassembled WGS sequence"/>
</dbReference>
<accession>A0A409VCN8</accession>
<feature type="region of interest" description="Disordered" evidence="1">
    <location>
        <begin position="143"/>
        <end position="230"/>
    </location>
</feature>
<feature type="compositionally biased region" description="Polar residues" evidence="1">
    <location>
        <begin position="204"/>
        <end position="213"/>
    </location>
</feature>
<gene>
    <name evidence="4" type="ORF">AM593_09702</name>
</gene>
<keyword evidence="2" id="KW-1133">Transmembrane helix</keyword>
<evidence type="ECO:0000313" key="5">
    <source>
        <dbReference type="Proteomes" id="UP000266721"/>
    </source>
</evidence>
<dbReference type="AlphaFoldDB" id="A0A409VCN8"/>
<evidence type="ECO:0000313" key="4">
    <source>
        <dbReference type="EMBL" id="OPL21025.1"/>
    </source>
</evidence>
<keyword evidence="3" id="KW-0732">Signal</keyword>
<organism evidence="4 5">
    <name type="scientific">Mytilus galloprovincialis</name>
    <name type="common">Mediterranean mussel</name>
    <dbReference type="NCBI Taxonomy" id="29158"/>
    <lineage>
        <taxon>Eukaryota</taxon>
        <taxon>Metazoa</taxon>
        <taxon>Spiralia</taxon>
        <taxon>Lophotrochozoa</taxon>
        <taxon>Mollusca</taxon>
        <taxon>Bivalvia</taxon>
        <taxon>Autobranchia</taxon>
        <taxon>Pteriomorphia</taxon>
        <taxon>Mytilida</taxon>
        <taxon>Mytiloidea</taxon>
        <taxon>Mytilidae</taxon>
        <taxon>Mytilinae</taxon>
        <taxon>Mytilus</taxon>
    </lineage>
</organism>
<keyword evidence="5" id="KW-1185">Reference proteome</keyword>
<keyword evidence="2" id="KW-0472">Membrane</keyword>
<evidence type="ECO:0000256" key="3">
    <source>
        <dbReference type="SAM" id="SignalP"/>
    </source>
</evidence>
<protein>
    <submittedName>
        <fullName evidence="4">Uncharacterized protein</fullName>
    </submittedName>
</protein>
<feature type="chain" id="PRO_5019199422" evidence="3">
    <location>
        <begin position="20"/>
        <end position="230"/>
    </location>
</feature>
<dbReference type="EMBL" id="KV596276">
    <property type="protein sequence ID" value="OPL21025.1"/>
    <property type="molecule type" value="Genomic_DNA"/>
</dbReference>
<feature type="non-terminal residue" evidence="4">
    <location>
        <position position="1"/>
    </location>
</feature>
<evidence type="ECO:0000256" key="2">
    <source>
        <dbReference type="SAM" id="Phobius"/>
    </source>
</evidence>
<feature type="transmembrane region" description="Helical" evidence="2">
    <location>
        <begin position="43"/>
        <end position="72"/>
    </location>
</feature>
<evidence type="ECO:0000256" key="1">
    <source>
        <dbReference type="SAM" id="MobiDB-lite"/>
    </source>
</evidence>
<proteinExistence type="predicted"/>
<feature type="compositionally biased region" description="Polar residues" evidence="1">
    <location>
        <begin position="151"/>
        <end position="170"/>
    </location>
</feature>
<feature type="signal peptide" evidence="3">
    <location>
        <begin position="1"/>
        <end position="19"/>
    </location>
</feature>
<sequence length="230" mass="24862">LFNTYICLLLFLIVIPISGRYCYSRYYYYYRYGYYYYCNSYSYLSVGTIAGAVIGGIIGLVIIIAIVVVICASCCKSHGSRGTVVQPYPTTSTVHTVTTIPAYNHPPPQYNNMYYNQYPPNVYFTQPPNPSMAYPPPIIQHMPPAPPAYPSSGNRTNTNKNPGGSLQRQLNMPAIPKNVPIEPSAPGTNVSPGNGAIITGAPPTGTNLPSTSGIPVPDPPPYPGTVSKDA</sequence>
<reference evidence="4 5" key="1">
    <citation type="journal article" date="2016" name="PLoS ONE">
        <title>A First Insight into the Genome of the Filter-Feeder Mussel Mytilus galloprovincialis.</title>
        <authorList>
            <person name="Murgarella M."/>
            <person name="Puiu D."/>
            <person name="Novoa B."/>
            <person name="Figueras A."/>
            <person name="Posada D."/>
            <person name="Canchaya C."/>
        </authorList>
    </citation>
    <scope>NUCLEOTIDE SEQUENCE [LARGE SCALE GENOMIC DNA]</scope>
    <source>
        <tissue evidence="4">Muscle</tissue>
    </source>
</reference>